<name>A0A3B0MND2_THEAN</name>
<feature type="compositionally biased region" description="Polar residues" evidence="2">
    <location>
        <begin position="430"/>
        <end position="451"/>
    </location>
</feature>
<protein>
    <submittedName>
        <fullName evidence="3">Uncharacterized protein</fullName>
    </submittedName>
</protein>
<keyword evidence="1" id="KW-0175">Coiled coil</keyword>
<dbReference type="VEuPathDB" id="PiroplasmaDB:TA12480"/>
<feature type="compositionally biased region" description="Basic and acidic residues" evidence="2">
    <location>
        <begin position="408"/>
        <end position="419"/>
    </location>
</feature>
<dbReference type="EMBL" id="UIVS01000002">
    <property type="protein sequence ID" value="SVP91910.1"/>
    <property type="molecule type" value="Genomic_DNA"/>
</dbReference>
<feature type="region of interest" description="Disordered" evidence="2">
    <location>
        <begin position="555"/>
        <end position="657"/>
    </location>
</feature>
<reference evidence="3" key="1">
    <citation type="submission" date="2018-07" db="EMBL/GenBank/DDBJ databases">
        <authorList>
            <person name="Quirk P.G."/>
            <person name="Krulwich T.A."/>
        </authorList>
    </citation>
    <scope>NUCLEOTIDE SEQUENCE</scope>
    <source>
        <strain evidence="3">Anand</strain>
    </source>
</reference>
<feature type="compositionally biased region" description="Basic and acidic residues" evidence="2">
    <location>
        <begin position="555"/>
        <end position="573"/>
    </location>
</feature>
<feature type="coiled-coil region" evidence="1">
    <location>
        <begin position="70"/>
        <end position="111"/>
    </location>
</feature>
<organism evidence="3">
    <name type="scientific">Theileria annulata</name>
    <dbReference type="NCBI Taxonomy" id="5874"/>
    <lineage>
        <taxon>Eukaryota</taxon>
        <taxon>Sar</taxon>
        <taxon>Alveolata</taxon>
        <taxon>Apicomplexa</taxon>
        <taxon>Aconoidasida</taxon>
        <taxon>Piroplasmida</taxon>
        <taxon>Theileriidae</taxon>
        <taxon>Theileria</taxon>
    </lineage>
</organism>
<gene>
    <name evidence="3" type="ORF">TAT_000186100</name>
    <name evidence="4" type="ORF">TAV_000186300</name>
</gene>
<evidence type="ECO:0000313" key="4">
    <source>
        <dbReference type="EMBL" id="SVP91910.1"/>
    </source>
</evidence>
<feature type="compositionally biased region" description="Basic and acidic residues" evidence="2">
    <location>
        <begin position="589"/>
        <end position="616"/>
    </location>
</feature>
<evidence type="ECO:0000256" key="1">
    <source>
        <dbReference type="SAM" id="Coils"/>
    </source>
</evidence>
<dbReference type="AlphaFoldDB" id="A0A3B0MND2"/>
<proteinExistence type="predicted"/>
<evidence type="ECO:0000256" key="2">
    <source>
        <dbReference type="SAM" id="MobiDB-lite"/>
    </source>
</evidence>
<evidence type="ECO:0000313" key="3">
    <source>
        <dbReference type="EMBL" id="SVP91627.1"/>
    </source>
</evidence>
<feature type="region of interest" description="Disordered" evidence="2">
    <location>
        <begin position="391"/>
        <end position="536"/>
    </location>
</feature>
<dbReference type="EMBL" id="UIVT01000002">
    <property type="protein sequence ID" value="SVP91627.1"/>
    <property type="molecule type" value="Genomic_DNA"/>
</dbReference>
<feature type="compositionally biased region" description="Basic and acidic residues" evidence="2">
    <location>
        <begin position="452"/>
        <end position="470"/>
    </location>
</feature>
<sequence length="692" mass="78704">MTTVPSLNNLWDQLFVKQNNMKVPEREVLTKDSVYFRRRPDPEVLEHTLVELDTSLRNYFLLYNREREFRKKSEENCYRLEQELLNYKQKLEESNNRFHCLERKLKSMVDQPLKLKETLDRIDLLYNQMDTLIQAFVGIGSCAVIQGYSRVAFIKLCLEYLFPCRELDVRLNTLYNALYGVVTQYDGIELTMNEVMKPMTNTVPEKATLTGLSVKVHRLMLMCDLPSTDIKTFSVFFRYDNEDKALWDTEKSRCATLQVKPMDNASKVYEFNYLLENPKLPPKVPNVVPKLVLDVYSDNLFVGSAEVSLISDKTLKPYELWKVLDSNGVSCGDLVVTVLPMPNNAKLPAVNFASKPDELTRAESMPFSNAVPNTSVTGFDKVVEPLKKVPTKVETEGKVQETTNLEEPSNKGKSFEPKSNRTIRKPLFNPKTSSISKGLNNNLPKVQQKTQATDKEGQSKPEETRKKENKPSNVSKLSLLFSGKKQLSLNRDDSKTESNDASNSNDLNVDDAKPDIVENDENVVRTGSSEKVDKKEKPSFKELIVKKLSTRILSKDSMTEKSHQNFAQLERKKSGLIRLNSYETPPTVELEKDQKQEDKNDSVEKSKETLLNEKVDAPMNNLPKQATTSFDPKPSDSDLLAKPPVTPPPTKLVPKVQPVSVPEMKEKLPEKPLVPLVIAPKLLKKPFPPKKL</sequence>
<accession>A0A3B0MND2</accession>